<accession>A0ABQ4P801</accession>
<dbReference type="Proteomes" id="UP000761574">
    <property type="component" value="Unassembled WGS sequence"/>
</dbReference>
<protein>
    <submittedName>
        <fullName evidence="2">MSHA biogenesis protein MshK</fullName>
    </submittedName>
</protein>
<name>A0ABQ4P801_9GAMM</name>
<organism evidence="2 3">
    <name type="scientific">Shewanella algidipiscicola</name>
    <dbReference type="NCBI Taxonomy" id="614070"/>
    <lineage>
        <taxon>Bacteria</taxon>
        <taxon>Pseudomonadati</taxon>
        <taxon>Pseudomonadota</taxon>
        <taxon>Gammaproteobacteria</taxon>
        <taxon>Alteromonadales</taxon>
        <taxon>Shewanellaceae</taxon>
        <taxon>Shewanella</taxon>
    </lineage>
</organism>
<proteinExistence type="predicted"/>
<comment type="caution">
    <text evidence="2">The sequence shown here is derived from an EMBL/GenBank/DDBJ whole genome shotgun (WGS) entry which is preliminary data.</text>
</comment>
<keyword evidence="3" id="KW-1185">Reference proteome</keyword>
<feature type="chain" id="PRO_5046932078" evidence="1">
    <location>
        <begin position="27"/>
        <end position="113"/>
    </location>
</feature>
<reference evidence="2 3" key="1">
    <citation type="submission" date="2021-05" db="EMBL/GenBank/DDBJ databases">
        <title>Molecular characterization for Shewanella algae harboring chromosomal blaOXA-55-like strains isolated from clinical and environment sample.</title>
        <authorList>
            <person name="Ohama Y."/>
            <person name="Aoki K."/>
            <person name="Harada S."/>
            <person name="Moriya K."/>
            <person name="Ishii Y."/>
            <person name="Tateda K."/>
        </authorList>
    </citation>
    <scope>NUCLEOTIDE SEQUENCE [LARGE SCALE GENOMIC DNA]</scope>
    <source>
        <strain evidence="2 3">LMG 23746</strain>
    </source>
</reference>
<dbReference type="RefSeq" id="WP_308444025.1">
    <property type="nucleotide sequence ID" value="NZ_BPFB01000006.1"/>
</dbReference>
<evidence type="ECO:0000313" key="3">
    <source>
        <dbReference type="Proteomes" id="UP000761574"/>
    </source>
</evidence>
<keyword evidence="1" id="KW-0732">Signal</keyword>
<feature type="signal peptide" evidence="1">
    <location>
        <begin position="1"/>
        <end position="26"/>
    </location>
</feature>
<gene>
    <name evidence="2" type="primary">mshK</name>
    <name evidence="2" type="ORF">TUM4630_07370</name>
</gene>
<sequence>MLLNKMKSGLTLLITCAGMLIITVQAQSLRDPTQPGVGAVSNSVSQQQGTDTLKLNSVLISDNSATAIFNNKMFTLGDRVQGVKIVRINASGVWLADGRHFTLYQAVTETKGQ</sequence>
<dbReference type="EMBL" id="BPFB01000006">
    <property type="protein sequence ID" value="GIU43620.1"/>
    <property type="molecule type" value="Genomic_DNA"/>
</dbReference>
<evidence type="ECO:0000256" key="1">
    <source>
        <dbReference type="SAM" id="SignalP"/>
    </source>
</evidence>
<evidence type="ECO:0000313" key="2">
    <source>
        <dbReference type="EMBL" id="GIU43620.1"/>
    </source>
</evidence>